<organism evidence="1 2">
    <name type="scientific">Mucor flavus</name>
    <dbReference type="NCBI Taxonomy" id="439312"/>
    <lineage>
        <taxon>Eukaryota</taxon>
        <taxon>Fungi</taxon>
        <taxon>Fungi incertae sedis</taxon>
        <taxon>Mucoromycota</taxon>
        <taxon>Mucoromycotina</taxon>
        <taxon>Mucoromycetes</taxon>
        <taxon>Mucorales</taxon>
        <taxon>Mucorineae</taxon>
        <taxon>Mucoraceae</taxon>
        <taxon>Mucor</taxon>
    </lineage>
</organism>
<reference evidence="1 2" key="1">
    <citation type="submission" date="2024-04" db="EMBL/GenBank/DDBJ databases">
        <title>genome sequences of Mucor flavus KT1a and Helicostylum pulchrum KT1b strains isolated from the surface of a dry-aged beef.</title>
        <authorList>
            <person name="Toyotome T."/>
            <person name="Hosono M."/>
            <person name="Torimaru M."/>
            <person name="Fukuda K."/>
            <person name="Mikami N."/>
        </authorList>
    </citation>
    <scope>NUCLEOTIDE SEQUENCE [LARGE SCALE GENOMIC DNA]</scope>
    <source>
        <strain evidence="1 2">KT1a</strain>
    </source>
</reference>
<evidence type="ECO:0008006" key="3">
    <source>
        <dbReference type="Google" id="ProtNLM"/>
    </source>
</evidence>
<evidence type="ECO:0000313" key="2">
    <source>
        <dbReference type="Proteomes" id="UP001473302"/>
    </source>
</evidence>
<dbReference type="EMBL" id="BAABUK010000003">
    <property type="protein sequence ID" value="GAA5808718.1"/>
    <property type="molecule type" value="Genomic_DNA"/>
</dbReference>
<comment type="caution">
    <text evidence="1">The sequence shown here is derived from an EMBL/GenBank/DDBJ whole genome shotgun (WGS) entry which is preliminary data.</text>
</comment>
<name>A0ABP9YPD8_9FUNG</name>
<gene>
    <name evidence="1" type="ORF">MFLAVUS_002113</name>
</gene>
<evidence type="ECO:0000313" key="1">
    <source>
        <dbReference type="EMBL" id="GAA5808718.1"/>
    </source>
</evidence>
<proteinExistence type="predicted"/>
<keyword evidence="2" id="KW-1185">Reference proteome</keyword>
<dbReference type="Proteomes" id="UP001473302">
    <property type="component" value="Unassembled WGS sequence"/>
</dbReference>
<sequence length="136" mass="15115">MDIDEDPAFTYGKLLLLADDQTVPRKVVEDAAIDENNEQDVNAQKETSVFDSEHKDSTKFLPYKAYGPENIKRFIQLVQEEGGSIAKHAKACLIPRSTAYEILKQWNESDGTAIPIDCIKKPSKINGATVAEKSTD</sequence>
<accession>A0ABP9YPD8</accession>
<protein>
    <recommendedName>
        <fullName evidence="3">Helix-turn-helix domain-containing protein</fullName>
    </recommendedName>
</protein>